<proteinExistence type="predicted"/>
<dbReference type="EMBL" id="JANBUW010000007">
    <property type="protein sequence ID" value="KAJ2851899.1"/>
    <property type="molecule type" value="Genomic_DNA"/>
</dbReference>
<dbReference type="OrthoDB" id="5591697at2759"/>
<accession>A0A9W8IA99</accession>
<dbReference type="AlphaFoldDB" id="A0A9W8IA99"/>
<reference evidence="1" key="1">
    <citation type="submission" date="2022-07" db="EMBL/GenBank/DDBJ databases">
        <title>Phylogenomic reconstructions and comparative analyses of Kickxellomycotina fungi.</title>
        <authorList>
            <person name="Reynolds N.K."/>
            <person name="Stajich J.E."/>
            <person name="Barry K."/>
            <person name="Grigoriev I.V."/>
            <person name="Crous P."/>
            <person name="Smith M.E."/>
        </authorList>
    </citation>
    <scope>NUCLEOTIDE SEQUENCE</scope>
    <source>
        <strain evidence="1">NRRL 1566</strain>
    </source>
</reference>
<name>A0A9W8IA99_9FUNG</name>
<dbReference type="GO" id="GO:0032006">
    <property type="term" value="P:regulation of TOR signaling"/>
    <property type="evidence" value="ECO:0007669"/>
    <property type="project" value="InterPro"/>
</dbReference>
<evidence type="ECO:0000313" key="1">
    <source>
        <dbReference type="EMBL" id="KAJ2851899.1"/>
    </source>
</evidence>
<dbReference type="Pfam" id="PF08923">
    <property type="entry name" value="MAPKK1_Int"/>
    <property type="match status" value="1"/>
</dbReference>
<comment type="caution">
    <text evidence="1">The sequence shown here is derived from an EMBL/GenBank/DDBJ whole genome shotgun (WGS) entry which is preliminary data.</text>
</comment>
<evidence type="ECO:0008006" key="3">
    <source>
        <dbReference type="Google" id="ProtNLM"/>
    </source>
</evidence>
<protein>
    <recommendedName>
        <fullName evidence="3">Dynein light chain</fullName>
    </recommendedName>
</protein>
<evidence type="ECO:0000313" key="2">
    <source>
        <dbReference type="Proteomes" id="UP001139887"/>
    </source>
</evidence>
<gene>
    <name evidence="1" type="ORF">IWW36_000672</name>
</gene>
<sequence length="152" mass="17293">MDLEIEREIMEAQSPPIPEEGESKFDKLLNEAMTHIEGLMLVVITDADRTVVFREALTVFHEPRFEDSLIDKCYDAFEDTKRLQIGAGNVLTLFYGAMQVVQFRVGSYYGTIVCDIISNMGLVHILVKRIRDCLIVFSRMTREIAGTSNQNV</sequence>
<keyword evidence="2" id="KW-1185">Reference proteome</keyword>
<organism evidence="1 2">
    <name type="scientific">Coemansia brasiliensis</name>
    <dbReference type="NCBI Taxonomy" id="2650707"/>
    <lineage>
        <taxon>Eukaryota</taxon>
        <taxon>Fungi</taxon>
        <taxon>Fungi incertae sedis</taxon>
        <taxon>Zoopagomycota</taxon>
        <taxon>Kickxellomycotina</taxon>
        <taxon>Kickxellomycetes</taxon>
        <taxon>Kickxellales</taxon>
        <taxon>Kickxellaceae</taxon>
        <taxon>Coemansia</taxon>
    </lineage>
</organism>
<dbReference type="InterPro" id="IPR015019">
    <property type="entry name" value="LAMTOR3"/>
</dbReference>
<dbReference type="Gene3D" id="3.30.450.30">
    <property type="entry name" value="Dynein light chain 2a, cytoplasmic"/>
    <property type="match status" value="1"/>
</dbReference>
<dbReference type="SUPFAM" id="SSF103196">
    <property type="entry name" value="Roadblock/LC7 domain"/>
    <property type="match status" value="1"/>
</dbReference>
<dbReference type="Proteomes" id="UP001139887">
    <property type="component" value="Unassembled WGS sequence"/>
</dbReference>